<comment type="catalytic activity">
    <reaction evidence="1">
        <text>ATP + protein L-histidine = ADP + protein N-phospho-L-histidine.</text>
        <dbReference type="EC" id="2.7.13.3"/>
    </reaction>
</comment>
<evidence type="ECO:0000259" key="14">
    <source>
        <dbReference type="PROSITE" id="PS50109"/>
    </source>
</evidence>
<protein>
    <recommendedName>
        <fullName evidence="3">Chemotaxis protein CheA</fullName>
        <ecNumber evidence="2">2.7.13.3</ecNumber>
    </recommendedName>
</protein>
<dbReference type="SMART" id="SM00073">
    <property type="entry name" value="HPT"/>
    <property type="match status" value="1"/>
</dbReference>
<feature type="domain" description="Histidine kinase" evidence="14">
    <location>
        <begin position="299"/>
        <end position="527"/>
    </location>
</feature>
<reference evidence="17 18" key="1">
    <citation type="submission" date="2013-09" db="EMBL/GenBank/DDBJ databases">
        <title>Whole genome shotgun sequence of Vibrio proteolyticus NBRC 13287.</title>
        <authorList>
            <person name="Isaki S."/>
            <person name="Hosoyama A."/>
            <person name="Numata M."/>
            <person name="Hashimoto M."/>
            <person name="Hosoyama Y."/>
            <person name="Tsuchikane K."/>
            <person name="Noguchi M."/>
            <person name="Hirakata S."/>
            <person name="Ichikawa N."/>
            <person name="Ohji S."/>
            <person name="Yamazoe A."/>
            <person name="Fujita N."/>
        </authorList>
    </citation>
    <scope>NUCLEOTIDE SEQUENCE [LARGE SCALE GENOMIC DNA]</scope>
    <source>
        <strain evidence="17 18">NBRC 13287</strain>
    </source>
</reference>
<dbReference type="InterPro" id="IPR008207">
    <property type="entry name" value="Sig_transdc_His_kin_Hpt_dom"/>
</dbReference>
<dbReference type="InterPro" id="IPR003594">
    <property type="entry name" value="HATPase_dom"/>
</dbReference>
<dbReference type="GO" id="GO:0005737">
    <property type="term" value="C:cytoplasm"/>
    <property type="evidence" value="ECO:0007669"/>
    <property type="project" value="InterPro"/>
</dbReference>
<evidence type="ECO:0000256" key="1">
    <source>
        <dbReference type="ARBA" id="ARBA00000085"/>
    </source>
</evidence>
<feature type="compositionally biased region" description="Polar residues" evidence="13">
    <location>
        <begin position="255"/>
        <end position="273"/>
    </location>
</feature>
<dbReference type="InterPro" id="IPR002545">
    <property type="entry name" value="CheW-lke_dom"/>
</dbReference>
<dbReference type="InterPro" id="IPR036641">
    <property type="entry name" value="HPT_dom_sf"/>
</dbReference>
<evidence type="ECO:0000313" key="18">
    <source>
        <dbReference type="Proteomes" id="UP000016570"/>
    </source>
</evidence>
<dbReference type="InterPro" id="IPR036890">
    <property type="entry name" value="HATPase_C_sf"/>
</dbReference>
<dbReference type="PROSITE" id="PS50894">
    <property type="entry name" value="HPT"/>
    <property type="match status" value="1"/>
</dbReference>
<keyword evidence="18" id="KW-1185">Reference proteome</keyword>
<dbReference type="Pfam" id="PF01627">
    <property type="entry name" value="Hpt"/>
    <property type="match status" value="1"/>
</dbReference>
<evidence type="ECO:0000256" key="6">
    <source>
        <dbReference type="ARBA" id="ARBA00022679"/>
    </source>
</evidence>
<evidence type="ECO:0000256" key="9">
    <source>
        <dbReference type="ARBA" id="ARBA00022840"/>
    </source>
</evidence>
<dbReference type="Gene3D" id="1.10.287.560">
    <property type="entry name" value="Histidine kinase CheA-like, homodimeric domain"/>
    <property type="match status" value="1"/>
</dbReference>
<comment type="caution">
    <text evidence="17">The sequence shown here is derived from an EMBL/GenBank/DDBJ whole genome shotgun (WGS) entry which is preliminary data.</text>
</comment>
<evidence type="ECO:0000256" key="4">
    <source>
        <dbReference type="ARBA" id="ARBA00022500"/>
    </source>
</evidence>
<name>U3BF62_VIBPR</name>
<dbReference type="CDD" id="cd16916">
    <property type="entry name" value="HATPase_CheA-like"/>
    <property type="match status" value="1"/>
</dbReference>
<dbReference type="RefSeq" id="WP_021703350.1">
    <property type="nucleotide sequence ID" value="NZ_BATJ01000001.1"/>
</dbReference>
<dbReference type="AlphaFoldDB" id="U3BF62"/>
<keyword evidence="7" id="KW-0547">Nucleotide-binding</keyword>
<dbReference type="InterPro" id="IPR004358">
    <property type="entry name" value="Sig_transdc_His_kin-like_C"/>
</dbReference>
<dbReference type="InterPro" id="IPR005467">
    <property type="entry name" value="His_kinase_dom"/>
</dbReference>
<evidence type="ECO:0000256" key="7">
    <source>
        <dbReference type="ARBA" id="ARBA00022741"/>
    </source>
</evidence>
<keyword evidence="4" id="KW-0145">Chemotaxis</keyword>
<evidence type="ECO:0000256" key="12">
    <source>
        <dbReference type="PROSITE-ProRule" id="PRU00110"/>
    </source>
</evidence>
<dbReference type="SUPFAM" id="SSF50341">
    <property type="entry name" value="CheW-like"/>
    <property type="match status" value="1"/>
</dbReference>
<feature type="domain" description="CheW-like" evidence="15">
    <location>
        <begin position="529"/>
        <end position="663"/>
    </location>
</feature>
<dbReference type="SUPFAM" id="SSF47384">
    <property type="entry name" value="Homodimeric domain of signal transducing histidine kinase"/>
    <property type="match status" value="1"/>
</dbReference>
<feature type="domain" description="HPt" evidence="16">
    <location>
        <begin position="1"/>
        <end position="105"/>
    </location>
</feature>
<dbReference type="InterPro" id="IPR037006">
    <property type="entry name" value="CheA-like_homodim_sf"/>
</dbReference>
<keyword evidence="5 12" id="KW-0597">Phosphoprotein</keyword>
<sequence>MALDMDQLRGIFQEECRDNLQLIEQELLAFDCESPDAETINTIFRAAHSIKGGAGTFDYHYISDFTHLVETLLDEARNEKRQLDRGSIDLLLKANDFTEQMLSNYESDTEIDLSNMAQLTLELQSLLKSESLGTLDGDENRELQKQNTELQEHGEWEIHFAPHEDLFFSGNDPARIIKELTSLASESNVICQINEVPDFAQLEPQSCFLSWIIKLDESVSESDIKEVFEWVEDECDLSIKRILHGHTQDEEHIEVTTTETQQVSKPSAPQSPRSGFSIRVDIEKVDHLINLVGELVITQSMINELSHDFDMSKLEPLQSGIEQLLQNTREIQDSVLNIRMLPVSFAFNRFPRLIRDLAPKLGKEIQLDIEGENTELDKTVLEKITDPLVHLIRNAVDHGVETPDARKQKGKSPQGRVALKASHQGGNVVIEIQDDGAGINPSVIFDKAINKGLLPPHTQRHEMSDDQIFQLIFMPGFSTADVVSDLSGRGVGMDVVKKNIESLGGAIAVESYIDAGSRFTITLPLTLSILDGQLVNVCGQIYVIPLISIVESIQVEQGKINIAAGGQELYQLRDQNLPIVRLHHEFGLSSNKRIEDGLLCFVEANGQKVGLLLDDLLGQQQVVIKSLESNFRKVHGISGATILGDGSVSLILDIQSLISTSMKSSVTEHEAPHVIEGVSCES</sequence>
<dbReference type="SMART" id="SM00260">
    <property type="entry name" value="CheW"/>
    <property type="match status" value="1"/>
</dbReference>
<evidence type="ECO:0000259" key="16">
    <source>
        <dbReference type="PROSITE" id="PS50894"/>
    </source>
</evidence>
<evidence type="ECO:0000256" key="8">
    <source>
        <dbReference type="ARBA" id="ARBA00022777"/>
    </source>
</evidence>
<dbReference type="CDD" id="cd00088">
    <property type="entry name" value="HPT"/>
    <property type="match status" value="1"/>
</dbReference>
<dbReference type="STRING" id="1219065.VPR01S_01_01310"/>
<dbReference type="PROSITE" id="PS50851">
    <property type="entry name" value="CHEW"/>
    <property type="match status" value="1"/>
</dbReference>
<dbReference type="InterPro" id="IPR036097">
    <property type="entry name" value="HisK_dim/P_sf"/>
</dbReference>
<evidence type="ECO:0000256" key="11">
    <source>
        <dbReference type="ARBA" id="ARBA00035100"/>
    </source>
</evidence>
<evidence type="ECO:0000259" key="15">
    <source>
        <dbReference type="PROSITE" id="PS50851"/>
    </source>
</evidence>
<keyword evidence="9" id="KW-0067">ATP-binding</keyword>
<keyword evidence="10" id="KW-0902">Two-component regulatory system</keyword>
<dbReference type="InterPro" id="IPR051315">
    <property type="entry name" value="Bact_Chemotaxis_CheA"/>
</dbReference>
<dbReference type="FunFam" id="2.30.30.40:FF:000048">
    <property type="entry name" value="Chemotaxis protein CheA, putative"/>
    <property type="match status" value="1"/>
</dbReference>
<dbReference type="EC" id="2.7.13.3" evidence="2"/>
<dbReference type="Gene3D" id="1.20.120.160">
    <property type="entry name" value="HPT domain"/>
    <property type="match status" value="1"/>
</dbReference>
<dbReference type="GO" id="GO:0006935">
    <property type="term" value="P:chemotaxis"/>
    <property type="evidence" value="ECO:0007669"/>
    <property type="project" value="UniProtKB-KW"/>
</dbReference>
<feature type="region of interest" description="Disordered" evidence="13">
    <location>
        <begin position="253"/>
        <end position="273"/>
    </location>
</feature>
<proteinExistence type="predicted"/>
<dbReference type="PROSITE" id="PS50109">
    <property type="entry name" value="HIS_KIN"/>
    <property type="match status" value="1"/>
</dbReference>
<gene>
    <name evidence="17" type="primary">cheA</name>
    <name evidence="17" type="ORF">VPR01S_01_01310</name>
</gene>
<evidence type="ECO:0000256" key="3">
    <source>
        <dbReference type="ARBA" id="ARBA00021495"/>
    </source>
</evidence>
<dbReference type="Gene3D" id="3.30.565.10">
    <property type="entry name" value="Histidine kinase-like ATPase, C-terminal domain"/>
    <property type="match status" value="1"/>
</dbReference>
<dbReference type="Pfam" id="PF02518">
    <property type="entry name" value="HATPase_c"/>
    <property type="match status" value="1"/>
</dbReference>
<dbReference type="eggNOG" id="COG0643">
    <property type="taxonomic scope" value="Bacteria"/>
</dbReference>
<dbReference type="FunFam" id="3.30.565.10:FF:000016">
    <property type="entry name" value="Chemotaxis protein CheA, putative"/>
    <property type="match status" value="1"/>
</dbReference>
<organism evidence="17 18">
    <name type="scientific">Vibrio proteolyticus NBRC 13287</name>
    <dbReference type="NCBI Taxonomy" id="1219065"/>
    <lineage>
        <taxon>Bacteria</taxon>
        <taxon>Pseudomonadati</taxon>
        <taxon>Pseudomonadota</taxon>
        <taxon>Gammaproteobacteria</taxon>
        <taxon>Vibrionales</taxon>
        <taxon>Vibrionaceae</taxon>
        <taxon>Vibrio</taxon>
    </lineage>
</organism>
<dbReference type="EMBL" id="BATJ01000001">
    <property type="protein sequence ID" value="GAD65358.1"/>
    <property type="molecule type" value="Genomic_DNA"/>
</dbReference>
<comment type="function">
    <text evidence="11">Involved in the transmission of sensory signals from the chemoreceptors to the flagellar motors. CheA is autophosphorylated; it can transfer its phosphate group to either CheB or CheY.</text>
</comment>
<dbReference type="GO" id="GO:0005524">
    <property type="term" value="F:ATP binding"/>
    <property type="evidence" value="ECO:0007669"/>
    <property type="project" value="UniProtKB-KW"/>
</dbReference>
<dbReference type="InterPro" id="IPR004105">
    <property type="entry name" value="CheA-like_dim"/>
</dbReference>
<evidence type="ECO:0000256" key="13">
    <source>
        <dbReference type="SAM" id="MobiDB-lite"/>
    </source>
</evidence>
<evidence type="ECO:0000256" key="5">
    <source>
        <dbReference type="ARBA" id="ARBA00022553"/>
    </source>
</evidence>
<keyword evidence="6" id="KW-0808">Transferase</keyword>
<dbReference type="SUPFAM" id="SSF55874">
    <property type="entry name" value="ATPase domain of HSP90 chaperone/DNA topoisomerase II/histidine kinase"/>
    <property type="match status" value="1"/>
</dbReference>
<evidence type="ECO:0000256" key="10">
    <source>
        <dbReference type="ARBA" id="ARBA00023012"/>
    </source>
</evidence>
<dbReference type="Proteomes" id="UP000016570">
    <property type="component" value="Unassembled WGS sequence"/>
</dbReference>
<evidence type="ECO:0000313" key="17">
    <source>
        <dbReference type="EMBL" id="GAD65358.1"/>
    </source>
</evidence>
<dbReference type="InterPro" id="IPR036061">
    <property type="entry name" value="CheW-like_dom_sf"/>
</dbReference>
<dbReference type="SUPFAM" id="SSF47226">
    <property type="entry name" value="Histidine-containing phosphotransfer domain, HPT domain"/>
    <property type="match status" value="1"/>
</dbReference>
<dbReference type="PRINTS" id="PR00344">
    <property type="entry name" value="BCTRLSENSOR"/>
</dbReference>
<dbReference type="SMART" id="SM00387">
    <property type="entry name" value="HATPase_c"/>
    <property type="match status" value="1"/>
</dbReference>
<dbReference type="Gene3D" id="2.30.30.40">
    <property type="entry name" value="SH3 Domains"/>
    <property type="match status" value="1"/>
</dbReference>
<dbReference type="PANTHER" id="PTHR43395">
    <property type="entry name" value="SENSOR HISTIDINE KINASE CHEA"/>
    <property type="match status" value="1"/>
</dbReference>
<dbReference type="GO" id="GO:0000155">
    <property type="term" value="F:phosphorelay sensor kinase activity"/>
    <property type="evidence" value="ECO:0007669"/>
    <property type="project" value="InterPro"/>
</dbReference>
<dbReference type="Pfam" id="PF02895">
    <property type="entry name" value="H-kinase_dim"/>
    <property type="match status" value="1"/>
</dbReference>
<feature type="modified residue" description="Phosphohistidine" evidence="12">
    <location>
        <position position="48"/>
    </location>
</feature>
<accession>U3BF62</accession>
<dbReference type="SMART" id="SM01231">
    <property type="entry name" value="H-kinase_dim"/>
    <property type="match status" value="1"/>
</dbReference>
<keyword evidence="8 17" id="KW-0418">Kinase</keyword>
<dbReference type="PANTHER" id="PTHR43395:SF10">
    <property type="entry name" value="CHEMOTAXIS PROTEIN CHEA"/>
    <property type="match status" value="1"/>
</dbReference>
<evidence type="ECO:0000256" key="2">
    <source>
        <dbReference type="ARBA" id="ARBA00012438"/>
    </source>
</evidence>
<dbReference type="Pfam" id="PF01584">
    <property type="entry name" value="CheW"/>
    <property type="match status" value="1"/>
</dbReference>